<evidence type="ECO:0000313" key="5">
    <source>
        <dbReference type="Proteomes" id="UP000680865"/>
    </source>
</evidence>
<reference evidence="4" key="1">
    <citation type="submission" date="2021-03" db="EMBL/GenBank/DDBJ databases">
        <title>Whole genome shotgun sequence of Actinoplanes consettensis NBRC 14913.</title>
        <authorList>
            <person name="Komaki H."/>
            <person name="Tamura T."/>
        </authorList>
    </citation>
    <scope>NUCLEOTIDE SEQUENCE</scope>
    <source>
        <strain evidence="4">NBRC 14913</strain>
    </source>
</reference>
<dbReference type="InterPro" id="IPR000792">
    <property type="entry name" value="Tscrpt_reg_LuxR_C"/>
</dbReference>
<keyword evidence="1" id="KW-0547">Nucleotide-binding</keyword>
<dbReference type="SMART" id="SM00421">
    <property type="entry name" value="HTH_LUXR"/>
    <property type="match status" value="1"/>
</dbReference>
<dbReference type="InterPro" id="IPR027417">
    <property type="entry name" value="P-loop_NTPase"/>
</dbReference>
<dbReference type="Gene3D" id="3.40.50.300">
    <property type="entry name" value="P-loop containing nucleotide triphosphate hydrolases"/>
    <property type="match status" value="1"/>
</dbReference>
<dbReference type="PROSITE" id="PS00622">
    <property type="entry name" value="HTH_LUXR_1"/>
    <property type="match status" value="1"/>
</dbReference>
<dbReference type="GO" id="GO:0005737">
    <property type="term" value="C:cytoplasm"/>
    <property type="evidence" value="ECO:0007669"/>
    <property type="project" value="TreeGrafter"/>
</dbReference>
<keyword evidence="2" id="KW-0067">ATP-binding</keyword>
<evidence type="ECO:0000256" key="2">
    <source>
        <dbReference type="ARBA" id="ARBA00022840"/>
    </source>
</evidence>
<evidence type="ECO:0000313" key="4">
    <source>
        <dbReference type="EMBL" id="GIM71727.1"/>
    </source>
</evidence>
<evidence type="ECO:0000259" key="3">
    <source>
        <dbReference type="PROSITE" id="PS50043"/>
    </source>
</evidence>
<accession>A0A919VQ23</accession>
<dbReference type="Pfam" id="PF00196">
    <property type="entry name" value="GerE"/>
    <property type="match status" value="1"/>
</dbReference>
<name>A0A919VQ23_9ACTN</name>
<dbReference type="SUPFAM" id="SSF46894">
    <property type="entry name" value="C-terminal effector domain of the bipartite response regulators"/>
    <property type="match status" value="1"/>
</dbReference>
<dbReference type="EMBL" id="BOQP01000011">
    <property type="protein sequence ID" value="GIM71727.1"/>
    <property type="molecule type" value="Genomic_DNA"/>
</dbReference>
<gene>
    <name evidence="4" type="ORF">Aco04nite_26750</name>
</gene>
<dbReference type="GO" id="GO:0005524">
    <property type="term" value="F:ATP binding"/>
    <property type="evidence" value="ECO:0007669"/>
    <property type="project" value="UniProtKB-KW"/>
</dbReference>
<dbReference type="GO" id="GO:0006355">
    <property type="term" value="P:regulation of DNA-templated transcription"/>
    <property type="evidence" value="ECO:0007669"/>
    <property type="project" value="InterPro"/>
</dbReference>
<sequence>MEHWDFVGRADELSRLRTVAASPAERGLILSGAAGIGKSRLLHEAVAALPASRWAVHRASANIASSGLPFGGLAQILPADPPAGLSPAGLLRWAVDRLQQDAAGRPIVLAVDDAHLLDAPSAALTHLLVREGATLLGTLRMSEPVPSPISALWTEGLVAHAELAPLTDADSHALLTALVGGAVEGGSAQRLGRLGGGNPLLLRELVMAAMGGGELEQAYGFWRWTGRLSLAPSLAELVDARIGGLTPGVRDVLELVAFGEPIGLALLLRAAAPADVEAAEERGLIRVVEDERRHGVRLAHPLYGEVVRRRCPVTRARRLQATLADLIESSGSRRRNDLLRVAVLRLDSGTAQDGALLLDAAAQAFAGFDIDLARRLSTAAHDAGAGYPAAELLATALLFADQPERALAVLDATPDAGVRWIHARAAVEFFGLGRPQAADTLAAARPADPGGAARLRAFESFVRLQLNELERARELALGVLAEPAACGAAHALAHCVLAFLAGAAGNFGRARELIGTVVERTAEWRREDPTVQYALQMAEGTLISVALDLPAIDRVLTAEFAGLAQAGGFGFGSGWVSLLQAQAAWLRGRTDEALSATERACAALAPTRVYDGSAHYARANIAAIRGDVMLAEAELRDADHAADGTVGLYYHWREQARAATLACAGEIDAAVRVLLAVADRLRSDGFHGHELLARYDLVRLGRPELAGQRMAELGATVGGRAAPLLVRHTRAGEDGEAHLTLAREFAVLGYQVFAAEAAAGAVRIFRAARDPRALAASTLLADVLGRCDAIRTPALVAVQPALTVRERQVAELAAGGVRSREIADRLFLSPRTVENHLQRVYTKLGVNGRNELAPALRLLPQ</sequence>
<dbReference type="GO" id="GO:0004016">
    <property type="term" value="F:adenylate cyclase activity"/>
    <property type="evidence" value="ECO:0007669"/>
    <property type="project" value="TreeGrafter"/>
</dbReference>
<keyword evidence="5" id="KW-1185">Reference proteome</keyword>
<dbReference type="InterPro" id="IPR036388">
    <property type="entry name" value="WH-like_DNA-bd_sf"/>
</dbReference>
<dbReference type="AlphaFoldDB" id="A0A919VQ23"/>
<dbReference type="InterPro" id="IPR041664">
    <property type="entry name" value="AAA_16"/>
</dbReference>
<dbReference type="Gene3D" id="1.10.10.10">
    <property type="entry name" value="Winged helix-like DNA-binding domain superfamily/Winged helix DNA-binding domain"/>
    <property type="match status" value="1"/>
</dbReference>
<dbReference type="PRINTS" id="PR00038">
    <property type="entry name" value="HTHLUXR"/>
</dbReference>
<dbReference type="GO" id="GO:0003677">
    <property type="term" value="F:DNA binding"/>
    <property type="evidence" value="ECO:0007669"/>
    <property type="project" value="InterPro"/>
</dbReference>
<dbReference type="SUPFAM" id="SSF52540">
    <property type="entry name" value="P-loop containing nucleoside triphosphate hydrolases"/>
    <property type="match status" value="1"/>
</dbReference>
<dbReference type="PANTHER" id="PTHR16305:SF35">
    <property type="entry name" value="TRANSCRIPTIONAL ACTIVATOR DOMAIN"/>
    <property type="match status" value="1"/>
</dbReference>
<protein>
    <submittedName>
        <fullName evidence="4">Transcriptional regulator</fullName>
    </submittedName>
</protein>
<proteinExistence type="predicted"/>
<organism evidence="4 5">
    <name type="scientific">Winogradskya consettensis</name>
    <dbReference type="NCBI Taxonomy" id="113560"/>
    <lineage>
        <taxon>Bacteria</taxon>
        <taxon>Bacillati</taxon>
        <taxon>Actinomycetota</taxon>
        <taxon>Actinomycetes</taxon>
        <taxon>Micromonosporales</taxon>
        <taxon>Micromonosporaceae</taxon>
        <taxon>Winogradskya</taxon>
    </lineage>
</organism>
<dbReference type="InterPro" id="IPR016032">
    <property type="entry name" value="Sig_transdc_resp-reg_C-effctor"/>
</dbReference>
<feature type="domain" description="HTH luxR-type" evidence="3">
    <location>
        <begin position="795"/>
        <end position="860"/>
    </location>
</feature>
<dbReference type="RefSeq" id="WP_212997547.1">
    <property type="nucleotide sequence ID" value="NZ_BAAATW010000008.1"/>
</dbReference>
<dbReference type="Proteomes" id="UP000680865">
    <property type="component" value="Unassembled WGS sequence"/>
</dbReference>
<dbReference type="Pfam" id="PF13191">
    <property type="entry name" value="AAA_16"/>
    <property type="match status" value="1"/>
</dbReference>
<dbReference type="CDD" id="cd06170">
    <property type="entry name" value="LuxR_C_like"/>
    <property type="match status" value="1"/>
</dbReference>
<comment type="caution">
    <text evidence="4">The sequence shown here is derived from an EMBL/GenBank/DDBJ whole genome shotgun (WGS) entry which is preliminary data.</text>
</comment>
<evidence type="ECO:0000256" key="1">
    <source>
        <dbReference type="ARBA" id="ARBA00022741"/>
    </source>
</evidence>
<dbReference type="PROSITE" id="PS50043">
    <property type="entry name" value="HTH_LUXR_2"/>
    <property type="match status" value="1"/>
</dbReference>
<dbReference type="PANTHER" id="PTHR16305">
    <property type="entry name" value="TESTICULAR SOLUBLE ADENYLYL CYCLASE"/>
    <property type="match status" value="1"/>
</dbReference>